<evidence type="ECO:0000256" key="2">
    <source>
        <dbReference type="SAM" id="Phobius"/>
    </source>
</evidence>
<organism evidence="3 4">
    <name type="scientific">Penaeus vannamei</name>
    <name type="common">Whiteleg shrimp</name>
    <name type="synonym">Litopenaeus vannamei</name>
    <dbReference type="NCBI Taxonomy" id="6689"/>
    <lineage>
        <taxon>Eukaryota</taxon>
        <taxon>Metazoa</taxon>
        <taxon>Ecdysozoa</taxon>
        <taxon>Arthropoda</taxon>
        <taxon>Crustacea</taxon>
        <taxon>Multicrustacea</taxon>
        <taxon>Malacostraca</taxon>
        <taxon>Eumalacostraca</taxon>
        <taxon>Eucarida</taxon>
        <taxon>Decapoda</taxon>
        <taxon>Dendrobranchiata</taxon>
        <taxon>Penaeoidea</taxon>
        <taxon>Penaeidae</taxon>
        <taxon>Penaeus</taxon>
    </lineage>
</organism>
<reference evidence="3 4" key="1">
    <citation type="submission" date="2018-04" db="EMBL/GenBank/DDBJ databases">
        <authorList>
            <person name="Zhang X."/>
            <person name="Yuan J."/>
            <person name="Li F."/>
            <person name="Xiang J."/>
        </authorList>
    </citation>
    <scope>NUCLEOTIDE SEQUENCE [LARGE SCALE GENOMIC DNA]</scope>
    <source>
        <tissue evidence="3">Muscle</tissue>
    </source>
</reference>
<gene>
    <name evidence="3" type="ORF">C7M84_014928</name>
</gene>
<dbReference type="Proteomes" id="UP000283509">
    <property type="component" value="Unassembled WGS sequence"/>
</dbReference>
<evidence type="ECO:0000256" key="1">
    <source>
        <dbReference type="SAM" id="MobiDB-lite"/>
    </source>
</evidence>
<feature type="region of interest" description="Disordered" evidence="1">
    <location>
        <begin position="378"/>
        <end position="413"/>
    </location>
</feature>
<evidence type="ECO:0000313" key="3">
    <source>
        <dbReference type="EMBL" id="ROT67001.1"/>
    </source>
</evidence>
<comment type="caution">
    <text evidence="3">The sequence shown here is derived from an EMBL/GenBank/DDBJ whole genome shotgun (WGS) entry which is preliminary data.</text>
</comment>
<feature type="compositionally biased region" description="Pro residues" evidence="1">
    <location>
        <begin position="404"/>
        <end position="413"/>
    </location>
</feature>
<feature type="transmembrane region" description="Helical" evidence="2">
    <location>
        <begin position="97"/>
        <end position="119"/>
    </location>
</feature>
<feature type="compositionally biased region" description="Low complexity" evidence="1">
    <location>
        <begin position="392"/>
        <end position="403"/>
    </location>
</feature>
<keyword evidence="2" id="KW-1133">Transmembrane helix</keyword>
<dbReference type="EMBL" id="QCYY01002867">
    <property type="protein sequence ID" value="ROT67001.1"/>
    <property type="molecule type" value="Genomic_DNA"/>
</dbReference>
<feature type="transmembrane region" description="Helical" evidence="2">
    <location>
        <begin position="131"/>
        <end position="151"/>
    </location>
</feature>
<reference evidence="3 4" key="2">
    <citation type="submission" date="2019-01" db="EMBL/GenBank/DDBJ databases">
        <title>The decoding of complex shrimp genome reveals the adaptation for benthos swimmer, frequently molting mechanism and breeding impact on genome.</title>
        <authorList>
            <person name="Sun Y."/>
            <person name="Gao Y."/>
            <person name="Yu Y."/>
        </authorList>
    </citation>
    <scope>NUCLEOTIDE SEQUENCE [LARGE SCALE GENOMIC DNA]</scope>
    <source>
        <tissue evidence="3">Muscle</tissue>
    </source>
</reference>
<feature type="transmembrane region" description="Helical" evidence="2">
    <location>
        <begin position="171"/>
        <end position="198"/>
    </location>
</feature>
<name>A0A3R7SMC6_PENVA</name>
<keyword evidence="4" id="KW-1185">Reference proteome</keyword>
<keyword evidence="2" id="KW-0472">Membrane</keyword>
<proteinExistence type="predicted"/>
<sequence length="413" mass="45373">MHFSVSSRLDSRLHSYLFIPNSLPLSFFSPSPPFSLFCFILFSKHSPFLSLIPALQSPSSISLSISSSSKSLLSTFSRLFFSFPISFLSSFCSSSLSITLFFLILPHYISLFIPLFSLYYSMFHLSTNPSLIYILVCPPSVLPYSFSLIHLHLFTISNYFPIHFPPSTPLFLILSSFFSLSSFHFLTTSLLFFSLLFLSPITPNSVFHISLLPTPPFSSSPPYLLSLLTLIFPSPTSPAHLQFSPDEFLSSSPPLLHFIFSHPLHILPSSISLSIPSPQILLNTQSSLLVNLSHLCAPCTTSSLPPPLLPQSFSFFPPLSPSHILSSLSLSISPSPRIEYLSPLSPSPTTSLLISFHPLPPQILLLFSPLPPSSHSIPLLFPSSSTPPPSSHPAHPQQSSSLPLPIPPQSSPL</sequence>
<protein>
    <submittedName>
        <fullName evidence="3">Uncharacterized protein</fullName>
    </submittedName>
</protein>
<dbReference type="AlphaFoldDB" id="A0A3R7SMC6"/>
<evidence type="ECO:0000313" key="4">
    <source>
        <dbReference type="Proteomes" id="UP000283509"/>
    </source>
</evidence>
<accession>A0A3R7SMC6</accession>
<keyword evidence="2" id="KW-0812">Transmembrane</keyword>